<gene>
    <name evidence="1" type="ORF">QR46_3608</name>
</gene>
<dbReference type="EMBL" id="JXTI01000119">
    <property type="protein sequence ID" value="KWX12399.1"/>
    <property type="molecule type" value="Genomic_DNA"/>
</dbReference>
<proteinExistence type="predicted"/>
<sequence length="202" mass="22059">MHSEPTKLALAIIVIRSRRPWETTTITLHRLIALIEEAEEATGILESAISLGSRILLNAVSSRHSEFPTNLSIEVLKRLSPDVTSIGIMRALPLISGLNDNQICKLLAYANAIPAEDSLNDIMIAALDGQGRDIAVRVSALLNCAQNHVPSSELLAKLTETINCNDLPRALAGVSLAKKLLLSAEEFSSFLETLWPQRIAWF</sequence>
<protein>
    <submittedName>
        <fullName evidence="1">Uncharacterized protein</fullName>
    </submittedName>
</protein>
<dbReference type="AlphaFoldDB" id="A0A132NQJ8"/>
<comment type="caution">
    <text evidence="1">The sequence shown here is derived from an EMBL/GenBank/DDBJ whole genome shotgun (WGS) entry which is preliminary data.</text>
</comment>
<dbReference type="VEuPathDB" id="GiardiaDB:QR46_3608"/>
<accession>A0A132NQJ8</accession>
<reference evidence="1 2" key="1">
    <citation type="journal article" date="2015" name="Mol. Biochem. Parasitol.">
        <title>Identification of polymorphic genes for use in assemblage B genotyping assays through comparative genomics of multiple assemblage B Giardia duodenalis isolates.</title>
        <authorList>
            <person name="Wielinga C."/>
            <person name="Thompson R.C."/>
            <person name="Monis P."/>
            <person name="Ryan U."/>
        </authorList>
    </citation>
    <scope>NUCLEOTIDE SEQUENCE [LARGE SCALE GENOMIC DNA]</scope>
    <source>
        <strain evidence="1 2">BAH15c1</strain>
    </source>
</reference>
<dbReference type="OrthoDB" id="10255659at2759"/>
<name>A0A132NQJ8_GIAIN</name>
<evidence type="ECO:0000313" key="1">
    <source>
        <dbReference type="EMBL" id="KWX12399.1"/>
    </source>
</evidence>
<dbReference type="Proteomes" id="UP000070089">
    <property type="component" value="Unassembled WGS sequence"/>
</dbReference>
<organism evidence="1 2">
    <name type="scientific">Giardia duodenalis assemblage B</name>
    <dbReference type="NCBI Taxonomy" id="1394984"/>
    <lineage>
        <taxon>Eukaryota</taxon>
        <taxon>Metamonada</taxon>
        <taxon>Diplomonadida</taxon>
        <taxon>Hexamitidae</taxon>
        <taxon>Giardiinae</taxon>
        <taxon>Giardia</taxon>
    </lineage>
</organism>
<evidence type="ECO:0000313" key="2">
    <source>
        <dbReference type="Proteomes" id="UP000070089"/>
    </source>
</evidence>